<evidence type="ECO:0000256" key="1">
    <source>
        <dbReference type="SAM" id="MobiDB-lite"/>
    </source>
</evidence>
<dbReference type="AlphaFoldDB" id="A0A942DY14"/>
<dbReference type="RefSeq" id="WP_188253049.1">
    <property type="nucleotide sequence ID" value="NZ_JABVCF010000001.1"/>
</dbReference>
<feature type="compositionally biased region" description="Polar residues" evidence="1">
    <location>
        <begin position="53"/>
        <end position="66"/>
    </location>
</feature>
<keyword evidence="4" id="KW-1185">Reference proteome</keyword>
<feature type="region of interest" description="Disordered" evidence="1">
    <location>
        <begin position="27"/>
        <end position="110"/>
    </location>
</feature>
<evidence type="ECO:0000313" key="4">
    <source>
        <dbReference type="Proteomes" id="UP000680348"/>
    </source>
</evidence>
<organism evidence="3 4">
    <name type="scientific">Pseudaminobacter soli</name>
    <name type="common">ex Zhang et al. 2022</name>
    <dbReference type="NCBI Taxonomy" id="2831468"/>
    <lineage>
        <taxon>Bacteria</taxon>
        <taxon>Pseudomonadati</taxon>
        <taxon>Pseudomonadota</taxon>
        <taxon>Alphaproteobacteria</taxon>
        <taxon>Hyphomicrobiales</taxon>
        <taxon>Phyllobacteriaceae</taxon>
        <taxon>Pseudaminobacter</taxon>
    </lineage>
</organism>
<keyword evidence="2" id="KW-0732">Signal</keyword>
<evidence type="ECO:0008006" key="5">
    <source>
        <dbReference type="Google" id="ProtNLM"/>
    </source>
</evidence>
<name>A0A942DY14_9HYPH</name>
<feature type="chain" id="PRO_5037279087" description="Secreted protein" evidence="2">
    <location>
        <begin position="22"/>
        <end position="110"/>
    </location>
</feature>
<proteinExistence type="predicted"/>
<dbReference type="Proteomes" id="UP000680348">
    <property type="component" value="Unassembled WGS sequence"/>
</dbReference>
<accession>A0A942DY14</accession>
<evidence type="ECO:0000256" key="2">
    <source>
        <dbReference type="SAM" id="SignalP"/>
    </source>
</evidence>
<evidence type="ECO:0000313" key="3">
    <source>
        <dbReference type="EMBL" id="MBS3647528.1"/>
    </source>
</evidence>
<dbReference type="EMBL" id="JAGWCR010000001">
    <property type="protein sequence ID" value="MBS3647528.1"/>
    <property type="molecule type" value="Genomic_DNA"/>
</dbReference>
<protein>
    <recommendedName>
        <fullName evidence="5">Secreted protein</fullName>
    </recommendedName>
</protein>
<gene>
    <name evidence="3" type="ORF">KEU06_02665</name>
</gene>
<reference evidence="3" key="1">
    <citation type="submission" date="2021-04" db="EMBL/GenBank/DDBJ databases">
        <title>Pseudaminobacter soli sp. nov., isolated from paddy soil contaminated by heavy metals.</title>
        <authorList>
            <person name="Zhang K."/>
        </authorList>
    </citation>
    <scope>NUCLEOTIDE SEQUENCE</scope>
    <source>
        <strain evidence="3">19-2017</strain>
    </source>
</reference>
<comment type="caution">
    <text evidence="3">The sequence shown here is derived from an EMBL/GenBank/DDBJ whole genome shotgun (WGS) entry which is preliminary data.</text>
</comment>
<sequence>MKALCVTTLFFALAASAPAFAQAADAARHPQDCLARPGQNPGTQAAPEAKANQGEQQSSDSETLSSKLDPCNGVLRPPPVGDQMATPAPDQGKTPVIRPDEIEPQTAVPK</sequence>
<feature type="signal peptide" evidence="2">
    <location>
        <begin position="1"/>
        <end position="21"/>
    </location>
</feature>